<dbReference type="Proteomes" id="UP000182241">
    <property type="component" value="Unassembled WGS sequence"/>
</dbReference>
<dbReference type="Pfam" id="PF13676">
    <property type="entry name" value="TIR_2"/>
    <property type="match status" value="1"/>
</dbReference>
<dbReference type="STRING" id="57704.SAMN04489793_3653"/>
<dbReference type="AlphaFoldDB" id="A0A1H4WTE9"/>
<sequence length="606" mass="65521">MTRPSPNIDVHAEAQQAIASETARRLPLEAGGILLGYREDSNVIVTHALAIGSAKATTDRYVRDDARANALLKEFLAPRAADDPIGYVGEWHSHPIPSAPSPIDIAAIRAAAKGSDGPLAMLVYSPGATGEFRGLIARRTRFGRTATRTASVSVPPSRFKPLGPLPSGAVRGDGPVFISYRQSDGTPQAESLENLLRAAGLVVWRDRIDLRPGTTTDRLEQALTAGLSAAVLLVTPDIVDSIIVRERELPRLLQLDRDPAFGLCIANAVARGNNSKCDYDAPDRLLRLAPARTLADKKQANMLEQAGQIEIVRDLLMHRIERRKPAIHADGRDFTIRVQSRPVAFASDADESDLHLRIKPPDTGRLPSPEGLEYLRRTLPLTSDAVYAANSPRVRISGGAHLSVGLALGAALPETKLGNLVVVDVQGKTWEATVPEDDPNITRLRTEMVPPGHGRGAGKPDRVAVFVTLTPEPDRTVFDRLVSDDGEGFSEVEILSLEGSERIDPREAARLSINIAQRIRQLSARHGRAEVNLAFHGPFTMAVLLGRHLNTLRTVVYELDGDISRGPSYKPMIALEPGTTVGPITDVLARRDSPAERLSAPNEDAS</sequence>
<dbReference type="EMBL" id="FNSA01000003">
    <property type="protein sequence ID" value="SEC95998.1"/>
    <property type="molecule type" value="Genomic_DNA"/>
</dbReference>
<dbReference type="InterPro" id="IPR000157">
    <property type="entry name" value="TIR_dom"/>
</dbReference>
<keyword evidence="5" id="KW-0482">Metalloprotease</keyword>
<dbReference type="Pfam" id="PF18145">
    <property type="entry name" value="SAVED"/>
    <property type="match status" value="1"/>
</dbReference>
<dbReference type="SUPFAM" id="SSF102712">
    <property type="entry name" value="JAB1/MPN domain"/>
    <property type="match status" value="1"/>
</dbReference>
<evidence type="ECO:0000256" key="5">
    <source>
        <dbReference type="ARBA" id="ARBA00023049"/>
    </source>
</evidence>
<dbReference type="Gene3D" id="3.40.140.10">
    <property type="entry name" value="Cytidine Deaminase, domain 2"/>
    <property type="match status" value="1"/>
</dbReference>
<evidence type="ECO:0000313" key="9">
    <source>
        <dbReference type="EMBL" id="SEC95998.1"/>
    </source>
</evidence>
<dbReference type="NCBIfam" id="NF033611">
    <property type="entry name" value="SAVED"/>
    <property type="match status" value="1"/>
</dbReference>
<evidence type="ECO:0000313" key="10">
    <source>
        <dbReference type="Proteomes" id="UP000182241"/>
    </source>
</evidence>
<dbReference type="InterPro" id="IPR035897">
    <property type="entry name" value="Toll_tir_struct_dom_sf"/>
</dbReference>
<name>A0A1H4WTE9_TSUTY</name>
<dbReference type="GO" id="GO:0046872">
    <property type="term" value="F:metal ion binding"/>
    <property type="evidence" value="ECO:0007669"/>
    <property type="project" value="UniProtKB-KW"/>
</dbReference>
<evidence type="ECO:0000256" key="1">
    <source>
        <dbReference type="ARBA" id="ARBA00022670"/>
    </source>
</evidence>
<dbReference type="GO" id="GO:0007165">
    <property type="term" value="P:signal transduction"/>
    <property type="evidence" value="ECO:0007669"/>
    <property type="project" value="InterPro"/>
</dbReference>
<feature type="domain" description="TIR" evidence="6">
    <location>
        <begin position="176"/>
        <end position="242"/>
    </location>
</feature>
<feature type="domain" description="JAB" evidence="7">
    <location>
        <begin position="12"/>
        <end position="124"/>
    </location>
</feature>
<proteinExistence type="predicted"/>
<dbReference type="Pfam" id="PF14464">
    <property type="entry name" value="Prok-JAB"/>
    <property type="match status" value="1"/>
</dbReference>
<evidence type="ECO:0000259" key="7">
    <source>
        <dbReference type="Pfam" id="PF14464"/>
    </source>
</evidence>
<keyword evidence="4" id="KW-0862">Zinc</keyword>
<reference evidence="10" key="1">
    <citation type="submission" date="2016-10" db="EMBL/GenBank/DDBJ databases">
        <authorList>
            <person name="Varghese N."/>
            <person name="Submissions S."/>
        </authorList>
    </citation>
    <scope>NUCLEOTIDE SEQUENCE [LARGE SCALE GENOMIC DNA]</scope>
    <source>
        <strain evidence="10">DSM 44234</strain>
    </source>
</reference>
<dbReference type="InterPro" id="IPR040836">
    <property type="entry name" value="SAVED"/>
</dbReference>
<evidence type="ECO:0000256" key="4">
    <source>
        <dbReference type="ARBA" id="ARBA00022833"/>
    </source>
</evidence>
<evidence type="ECO:0000259" key="8">
    <source>
        <dbReference type="Pfam" id="PF18145"/>
    </source>
</evidence>
<evidence type="ECO:0000256" key="3">
    <source>
        <dbReference type="ARBA" id="ARBA00022801"/>
    </source>
</evidence>
<dbReference type="InterPro" id="IPR028090">
    <property type="entry name" value="JAB_dom_prok"/>
</dbReference>
<evidence type="ECO:0000256" key="2">
    <source>
        <dbReference type="ARBA" id="ARBA00022723"/>
    </source>
</evidence>
<accession>A0A1H4WTE9</accession>
<keyword evidence="3" id="KW-0378">Hydrolase</keyword>
<dbReference type="RefSeq" id="WP_074850683.1">
    <property type="nucleotide sequence ID" value="NZ_CBDRGN010000003.1"/>
</dbReference>
<evidence type="ECO:0000259" key="6">
    <source>
        <dbReference type="Pfam" id="PF13676"/>
    </source>
</evidence>
<protein>
    <submittedName>
        <fullName evidence="9">TIR domain-containing protein</fullName>
    </submittedName>
</protein>
<dbReference type="GO" id="GO:0006508">
    <property type="term" value="P:proteolysis"/>
    <property type="evidence" value="ECO:0007669"/>
    <property type="project" value="UniProtKB-KW"/>
</dbReference>
<gene>
    <name evidence="9" type="ORF">SAMN04489793_3653</name>
</gene>
<dbReference type="SUPFAM" id="SSF52200">
    <property type="entry name" value="Toll/Interleukin receptor TIR domain"/>
    <property type="match status" value="1"/>
</dbReference>
<keyword evidence="10" id="KW-1185">Reference proteome</keyword>
<dbReference type="Gene3D" id="3.40.50.10140">
    <property type="entry name" value="Toll/interleukin-1 receptor homology (TIR) domain"/>
    <property type="match status" value="1"/>
</dbReference>
<dbReference type="OrthoDB" id="3375485at2"/>
<feature type="domain" description="SMODS-associated and fused to various effectors" evidence="8">
    <location>
        <begin position="393"/>
        <end position="574"/>
    </location>
</feature>
<keyword evidence="2" id="KW-0479">Metal-binding</keyword>
<organism evidence="9 10">
    <name type="scientific">Tsukamurella tyrosinosolvens</name>
    <dbReference type="NCBI Taxonomy" id="57704"/>
    <lineage>
        <taxon>Bacteria</taxon>
        <taxon>Bacillati</taxon>
        <taxon>Actinomycetota</taxon>
        <taxon>Actinomycetes</taxon>
        <taxon>Mycobacteriales</taxon>
        <taxon>Tsukamurellaceae</taxon>
        <taxon>Tsukamurella</taxon>
    </lineage>
</organism>
<dbReference type="GO" id="GO:0008237">
    <property type="term" value="F:metallopeptidase activity"/>
    <property type="evidence" value="ECO:0007669"/>
    <property type="project" value="UniProtKB-KW"/>
</dbReference>
<keyword evidence="1" id="KW-0645">Protease</keyword>